<dbReference type="InterPro" id="IPR013324">
    <property type="entry name" value="RNA_pol_sigma_r3/r4-like"/>
</dbReference>
<gene>
    <name evidence="1" type="ORF">HDF09_002440</name>
</gene>
<dbReference type="Gene3D" id="1.20.140.160">
    <property type="match status" value="1"/>
</dbReference>
<accession>A0A7W8III0</accession>
<name>A0A7W8III0_9BACT</name>
<protein>
    <submittedName>
        <fullName evidence="1">DNA-directed RNA polymerase specialized sigma24 family protein</fullName>
    </submittedName>
</protein>
<dbReference type="AlphaFoldDB" id="A0A7W8III0"/>
<keyword evidence="1" id="KW-0804">Transcription</keyword>
<evidence type="ECO:0000313" key="2">
    <source>
        <dbReference type="Proteomes" id="UP000568106"/>
    </source>
</evidence>
<keyword evidence="1" id="KW-0240">DNA-directed RNA polymerase</keyword>
<evidence type="ECO:0000313" key="1">
    <source>
        <dbReference type="EMBL" id="MBB5317754.1"/>
    </source>
</evidence>
<comment type="caution">
    <text evidence="1">The sequence shown here is derived from an EMBL/GenBank/DDBJ whole genome shotgun (WGS) entry which is preliminary data.</text>
</comment>
<dbReference type="Proteomes" id="UP000568106">
    <property type="component" value="Unassembled WGS sequence"/>
</dbReference>
<dbReference type="GO" id="GO:0000428">
    <property type="term" value="C:DNA-directed RNA polymerase complex"/>
    <property type="evidence" value="ECO:0007669"/>
    <property type="project" value="UniProtKB-KW"/>
</dbReference>
<organism evidence="1 2">
    <name type="scientific">Tunturiibacter empetritectus</name>
    <dbReference type="NCBI Taxonomy" id="3069691"/>
    <lineage>
        <taxon>Bacteria</taxon>
        <taxon>Pseudomonadati</taxon>
        <taxon>Acidobacteriota</taxon>
        <taxon>Terriglobia</taxon>
        <taxon>Terriglobales</taxon>
        <taxon>Acidobacteriaceae</taxon>
        <taxon>Tunturiibacter</taxon>
    </lineage>
</organism>
<dbReference type="SUPFAM" id="SSF88659">
    <property type="entry name" value="Sigma3 and sigma4 domains of RNA polymerase sigma factors"/>
    <property type="match status" value="1"/>
</dbReference>
<sequence length="171" mass="19188">MSTSFITPHAVLRESQLSSRVGRNAAWYLLFLEHLDEFATLAWYLVADHRLVEEAILRTMAELDAIPFDAMTPMLAYSQARETLITQAIAGLRLGCKEDDENATYLPSTLGELPDLPRLAFMLKLVLRSSENEVARFLDVTPLKVRELVQAAIDRLSLRVPFSVLTGCHDA</sequence>
<keyword evidence="2" id="KW-1185">Reference proteome</keyword>
<dbReference type="EMBL" id="JACHDY010000003">
    <property type="protein sequence ID" value="MBB5317754.1"/>
    <property type="molecule type" value="Genomic_DNA"/>
</dbReference>
<reference evidence="1" key="1">
    <citation type="submission" date="2020-08" db="EMBL/GenBank/DDBJ databases">
        <title>Genomic Encyclopedia of Type Strains, Phase IV (KMG-V): Genome sequencing to study the core and pangenomes of soil and plant-associated prokaryotes.</title>
        <authorList>
            <person name="Whitman W."/>
        </authorList>
    </citation>
    <scope>NUCLEOTIDE SEQUENCE [LARGE SCALE GENOMIC DNA]</scope>
    <source>
        <strain evidence="1">M8UP27</strain>
    </source>
</reference>
<proteinExistence type="predicted"/>